<name>A0ABP4ZRX1_9MICO</name>
<protein>
    <submittedName>
        <fullName evidence="2">Uncharacterized protein</fullName>
    </submittedName>
</protein>
<dbReference type="EMBL" id="BAAANL010000004">
    <property type="protein sequence ID" value="GAA1865033.1"/>
    <property type="molecule type" value="Genomic_DNA"/>
</dbReference>
<evidence type="ECO:0000313" key="3">
    <source>
        <dbReference type="Proteomes" id="UP001501094"/>
    </source>
</evidence>
<organism evidence="2 3">
    <name type="scientific">Myceligenerans crystallogenes</name>
    <dbReference type="NCBI Taxonomy" id="316335"/>
    <lineage>
        <taxon>Bacteria</taxon>
        <taxon>Bacillati</taxon>
        <taxon>Actinomycetota</taxon>
        <taxon>Actinomycetes</taxon>
        <taxon>Micrococcales</taxon>
        <taxon>Promicromonosporaceae</taxon>
        <taxon>Myceligenerans</taxon>
    </lineage>
</organism>
<keyword evidence="3" id="KW-1185">Reference proteome</keyword>
<reference evidence="3" key="1">
    <citation type="journal article" date="2019" name="Int. J. Syst. Evol. Microbiol.">
        <title>The Global Catalogue of Microorganisms (GCM) 10K type strain sequencing project: providing services to taxonomists for standard genome sequencing and annotation.</title>
        <authorList>
            <consortium name="The Broad Institute Genomics Platform"/>
            <consortium name="The Broad Institute Genome Sequencing Center for Infectious Disease"/>
            <person name="Wu L."/>
            <person name="Ma J."/>
        </authorList>
    </citation>
    <scope>NUCLEOTIDE SEQUENCE [LARGE SCALE GENOMIC DNA]</scope>
    <source>
        <strain evidence="3">JCM 14326</strain>
    </source>
</reference>
<dbReference type="Proteomes" id="UP001501094">
    <property type="component" value="Unassembled WGS sequence"/>
</dbReference>
<feature type="region of interest" description="Disordered" evidence="1">
    <location>
        <begin position="1"/>
        <end position="33"/>
    </location>
</feature>
<evidence type="ECO:0000256" key="1">
    <source>
        <dbReference type="SAM" id="MobiDB-lite"/>
    </source>
</evidence>
<dbReference type="RefSeq" id="WP_344103035.1">
    <property type="nucleotide sequence ID" value="NZ_BAAANL010000004.1"/>
</dbReference>
<gene>
    <name evidence="2" type="ORF">GCM10009751_23950</name>
</gene>
<proteinExistence type="predicted"/>
<evidence type="ECO:0000313" key="2">
    <source>
        <dbReference type="EMBL" id="GAA1865033.1"/>
    </source>
</evidence>
<accession>A0ABP4ZRX1</accession>
<sequence>MGSIERYTGSSAPVRASGAQGGPRPAAGSGRSVDADEWNGEILTFRELAGVVLPGTPIASMARLLPGARRRGTPPRYFRRRTGWWADQSRIVTAIGEQELAPRADGKFRASGGWSQATLQEFRALEVPRRRVGDVRHDTGFVPDGAAASPGGGGNPFQDALEQVAYLPEPVRRGIAARIGEPTFFEAQAIRYTPDRGWPYHTVSVLKMDDVAALVVLASRQERAATWQVEQVDYRLSAQRRQLTT</sequence>
<comment type="caution">
    <text evidence="2">The sequence shown here is derived from an EMBL/GenBank/DDBJ whole genome shotgun (WGS) entry which is preliminary data.</text>
</comment>